<name>A0A419PD88_CLOSI</name>
<accession>A0A419PD88</accession>
<organism evidence="1 2">
    <name type="scientific">Clonorchis sinensis</name>
    <name type="common">Chinese liver fluke</name>
    <dbReference type="NCBI Taxonomy" id="79923"/>
    <lineage>
        <taxon>Eukaryota</taxon>
        <taxon>Metazoa</taxon>
        <taxon>Spiralia</taxon>
        <taxon>Lophotrochozoa</taxon>
        <taxon>Platyhelminthes</taxon>
        <taxon>Trematoda</taxon>
        <taxon>Digenea</taxon>
        <taxon>Opisthorchiida</taxon>
        <taxon>Opisthorchiata</taxon>
        <taxon>Opisthorchiidae</taxon>
        <taxon>Clonorchis</taxon>
    </lineage>
</organism>
<sequence length="143" mass="16582">MEKVGTRDKDPSVYGSFFRAPYILSQVRKSTQTSGTFLDGQCLTVHRVKDSFQVKKDHHRWLLEVVSLFLNLSEGQNMIDAFSCRVEPSLVFMHLSLPVFSQPLKDKIRGHRRCHSYQADATMLFKRLRTLFEEKNDSMCPVL</sequence>
<dbReference type="AlphaFoldDB" id="A0A419PD88"/>
<proteinExistence type="predicted"/>
<keyword evidence="2" id="KW-1185">Reference proteome</keyword>
<dbReference type="InParanoid" id="A0A419PD88"/>
<comment type="caution">
    <text evidence="1">The sequence shown here is derived from an EMBL/GenBank/DDBJ whole genome shotgun (WGS) entry which is preliminary data.</text>
</comment>
<dbReference type="EMBL" id="NIRI02000042">
    <property type="protein sequence ID" value="KAG5448363.1"/>
    <property type="molecule type" value="Genomic_DNA"/>
</dbReference>
<reference evidence="1 2" key="2">
    <citation type="journal article" date="2021" name="Genomics">
        <title>High-quality reference genome for Clonorchis sinensis.</title>
        <authorList>
            <person name="Young N.D."/>
            <person name="Stroehlein A.J."/>
            <person name="Kinkar L."/>
            <person name="Wang T."/>
            <person name="Sohn W.M."/>
            <person name="Chang B.C.H."/>
            <person name="Kaur P."/>
            <person name="Weisz D."/>
            <person name="Dudchenko O."/>
            <person name="Aiden E.L."/>
            <person name="Korhonen P.K."/>
            <person name="Gasser R.B."/>
        </authorList>
    </citation>
    <scope>NUCLEOTIDE SEQUENCE [LARGE SCALE GENOMIC DNA]</scope>
    <source>
        <strain evidence="1">Cs-k2</strain>
    </source>
</reference>
<evidence type="ECO:0000313" key="1">
    <source>
        <dbReference type="EMBL" id="KAG5448363.1"/>
    </source>
</evidence>
<reference evidence="1 2" key="1">
    <citation type="journal article" date="2018" name="Biotechnol. Adv.">
        <title>Improved genomic resources and new bioinformatic workflow for the carcinogenic parasite Clonorchis sinensis: Biotechnological implications.</title>
        <authorList>
            <person name="Wang D."/>
            <person name="Korhonen P.K."/>
            <person name="Gasser R.B."/>
            <person name="Young N.D."/>
        </authorList>
    </citation>
    <scope>NUCLEOTIDE SEQUENCE [LARGE SCALE GENOMIC DNA]</scope>
    <source>
        <strain evidence="1">Cs-k2</strain>
    </source>
</reference>
<dbReference type="Proteomes" id="UP000286415">
    <property type="component" value="Unassembled WGS sequence"/>
</dbReference>
<evidence type="ECO:0000313" key="2">
    <source>
        <dbReference type="Proteomes" id="UP000286415"/>
    </source>
</evidence>
<dbReference type="OrthoDB" id="10628666at2759"/>
<gene>
    <name evidence="1" type="ORF">CSKR_107072</name>
</gene>
<protein>
    <submittedName>
        <fullName evidence="1">Uncharacterized protein</fullName>
    </submittedName>
</protein>